<dbReference type="PANTHER" id="PTHR33546">
    <property type="entry name" value="LARGE, MULTIFUNCTIONAL SECRETED PROTEIN-RELATED"/>
    <property type="match status" value="1"/>
</dbReference>
<evidence type="ECO:0000259" key="6">
    <source>
        <dbReference type="PROSITE" id="PS51007"/>
    </source>
</evidence>
<dbReference type="Pfam" id="PF23500">
    <property type="entry name" value="DUF7133"/>
    <property type="match status" value="1"/>
</dbReference>
<evidence type="ECO:0000256" key="2">
    <source>
        <dbReference type="ARBA" id="ARBA00022723"/>
    </source>
</evidence>
<evidence type="ECO:0000256" key="4">
    <source>
        <dbReference type="PROSITE-ProRule" id="PRU00433"/>
    </source>
</evidence>
<reference evidence="7" key="1">
    <citation type="submission" date="2019-04" db="EMBL/GenBank/DDBJ databases">
        <authorList>
            <consortium name="Science for Life Laboratories"/>
        </authorList>
    </citation>
    <scope>NUCLEOTIDE SEQUENCE</scope>
    <source>
        <strain evidence="7">MBLW1</strain>
    </source>
</reference>
<gene>
    <name evidence="7" type="ORF">GMBLW1_45820</name>
</gene>
<feature type="chain" id="PRO_5033535034" description="Cytochrome c domain-containing protein" evidence="5">
    <location>
        <begin position="25"/>
        <end position="1456"/>
    </location>
</feature>
<dbReference type="InterPro" id="IPR009056">
    <property type="entry name" value="Cyt_c-like_dom"/>
</dbReference>
<dbReference type="GO" id="GO:0046872">
    <property type="term" value="F:metal ion binding"/>
    <property type="evidence" value="ECO:0007669"/>
    <property type="project" value="UniProtKB-KW"/>
</dbReference>
<evidence type="ECO:0000256" key="1">
    <source>
        <dbReference type="ARBA" id="ARBA00022617"/>
    </source>
</evidence>
<dbReference type="Gene3D" id="3.40.50.880">
    <property type="match status" value="1"/>
</dbReference>
<dbReference type="GO" id="GO:0009055">
    <property type="term" value="F:electron transfer activity"/>
    <property type="evidence" value="ECO:0007669"/>
    <property type="project" value="InterPro"/>
</dbReference>
<keyword evidence="1 4" id="KW-0349">Heme</keyword>
<protein>
    <recommendedName>
        <fullName evidence="6">Cytochrome c domain-containing protein</fullName>
    </recommendedName>
</protein>
<dbReference type="InterPro" id="IPR029062">
    <property type="entry name" value="Class_I_gatase-like"/>
</dbReference>
<dbReference type="RefSeq" id="WP_162659673.1">
    <property type="nucleotide sequence ID" value="NZ_LR593887.1"/>
</dbReference>
<dbReference type="InterPro" id="IPR011989">
    <property type="entry name" value="ARM-like"/>
</dbReference>
<dbReference type="Proteomes" id="UP000464378">
    <property type="component" value="Chromosome"/>
</dbReference>
<dbReference type="SUPFAM" id="SSF48371">
    <property type="entry name" value="ARM repeat"/>
    <property type="match status" value="1"/>
</dbReference>
<dbReference type="KEGG" id="tim:GMBLW1_45820"/>
<feature type="domain" description="Cytochrome c" evidence="6">
    <location>
        <begin position="1131"/>
        <end position="1264"/>
    </location>
</feature>
<sequence>MVRFLFMGLLALFASSVTSPQAGAQTPKPPADSHRLRILFLGDNGHHRPADRFRQLLPVMEQRGIELVYTDRVDSLTPQRLAKFDGLMVYANIDTIAPEPEQAILNFVEQGHGLIALHCASYCFRNSPKLVALMGGQFQRHGTGVFRVESAIGEHPLLHDFDSFESWDETYVHTLHNDTNRTVLEYRREGNQREPWTWVRTEGKGRVFYTAWGHDERTWSHAGFHNLVERGVRWAVGEDLSKVPAYRDRPKMTQPQATAKPFTYSPATIPFYPKSDTWGVSAPPIKQMQDPLSATDSMTHLVHPNDFVVRLFASEEQLGGKPLCMNWDHQGRLWAAITVDYPNELQPAGKGRDRIVIAEDTTGDGLADRVTTFADGLSIPTSMTFARGGLVVHAAPDTLLLTDTNGDGKADKREVLFTGWGTNDTHAGPSNLQYGLDNQLYGIVGYSGYHGEVHGEAHDFRQGFYRFQPDGSRLEFLRSTNNNSWGVGISEEGLIFGSTANGCPSVFLGIPNRVYERVRGWSATVLPNIALENRYQPITDKVRQVDWHGGFTSAAGHALYTARTYPMEYWNRTAFVSDPTGHLTATFVLQPAGSNFIARYGWNLLASQDEWTAPIAAEVGPDGCVWVIDWYNYIVQHNPTPVGFKTGKGNAYETPLRDQKRGRIYRLVPRQSPNLPVSDWSLKDATPEKLVQTLKHTNFFWRRHAQRLLVERGNPDVAAALEGLIADQTVDAIGLNPAAIHALWTLHGLKLLDGSRPQSLHAVESAVQHPSAGVRRNAVQLISASRLTHLTKQRQLLLTDRDPQVRLAAYLALAELDPSAEIAQEILAQLNQAEVRADRQWRDALTAAAARHDVPFLSAALGQSTLDPEVLAIVGIVAEHLARGGDSGSISQLLTALPETPNAMGLARLVNGLNQGWPRGKVPPFTPEAVARLQKIIERAPATTQSTLVRLATRWKIPGITERIQSVRKQLLESIVQSDRPEAERLAAIREFIGLSVDDTAALTELVQLLTPKLEPALAQGMIQSLTAAESPDLGRTLAQRIPSLPPAARQSVFRTLLARPQWTPALLEALEKNTVPSSELAIDQKQSLSNHPQAEIARRAKAIFGRAGGLPNANRQQVIAELFPKVKDGGDPVAGKLIFTQNCSSCHRHGDIGQAIGPELTGMAVHPREELLVHILDPNASVEGNFRMTTVALEDGRLLSGLIAGESRTAIELVDTQGKRYSIARDDIESLTASSQSLMPEGFEKQINPVQMKDLLAFLTRRSKYIPLRLDKVATAVSTRGMFYDADAGIERLVLSDWSPKTVEGVPFVLIDPKQDTVPNIVMLNGPTGYLPPKMPKSVTIPCATTIRQLHLLSGVGGWSFPASQRKSVSLIVRLHYADGTTEDQSFRNGEHFADYIRRVDVPGSKFAFSARDGQQMRYLTVTPKRTAPLKEIEFVKGNDATAPLILSVTAELPE</sequence>
<dbReference type="PROSITE" id="PS51007">
    <property type="entry name" value="CYTC"/>
    <property type="match status" value="1"/>
</dbReference>
<feature type="signal peptide" evidence="5">
    <location>
        <begin position="1"/>
        <end position="24"/>
    </location>
</feature>
<dbReference type="GO" id="GO:0020037">
    <property type="term" value="F:heme binding"/>
    <property type="evidence" value="ECO:0007669"/>
    <property type="project" value="InterPro"/>
</dbReference>
<organism evidence="7">
    <name type="scientific">Tuwongella immobilis</name>
    <dbReference type="NCBI Taxonomy" id="692036"/>
    <lineage>
        <taxon>Bacteria</taxon>
        <taxon>Pseudomonadati</taxon>
        <taxon>Planctomycetota</taxon>
        <taxon>Planctomycetia</taxon>
        <taxon>Gemmatales</taxon>
        <taxon>Gemmataceae</taxon>
        <taxon>Tuwongella</taxon>
    </lineage>
</organism>
<dbReference type="Gene3D" id="1.25.10.10">
    <property type="entry name" value="Leucine-rich Repeat Variant"/>
    <property type="match status" value="1"/>
</dbReference>
<keyword evidence="8" id="KW-1185">Reference proteome</keyword>
<dbReference type="SUPFAM" id="SSF46626">
    <property type="entry name" value="Cytochrome c"/>
    <property type="match status" value="1"/>
</dbReference>
<dbReference type="InterPro" id="IPR013428">
    <property type="entry name" value="Membrane-bound_put_N"/>
</dbReference>
<dbReference type="InParanoid" id="A0A6C2YTA0"/>
<evidence type="ECO:0000313" key="7">
    <source>
        <dbReference type="EMBL" id="VIP04611.1"/>
    </source>
</evidence>
<dbReference type="InterPro" id="IPR011042">
    <property type="entry name" value="6-blade_b-propeller_TolB-like"/>
</dbReference>
<keyword evidence="3 4" id="KW-0408">Iron</keyword>
<dbReference type="InterPro" id="IPR055557">
    <property type="entry name" value="DUF7133"/>
</dbReference>
<keyword evidence="2 4" id="KW-0479">Metal-binding</keyword>
<evidence type="ECO:0000256" key="3">
    <source>
        <dbReference type="ARBA" id="ARBA00023004"/>
    </source>
</evidence>
<dbReference type="SUPFAM" id="SSF63829">
    <property type="entry name" value="Calcium-dependent phosphotriesterase"/>
    <property type="match status" value="1"/>
</dbReference>
<dbReference type="EMBL" id="LR593887">
    <property type="protein sequence ID" value="VTS06583.1"/>
    <property type="molecule type" value="Genomic_DNA"/>
</dbReference>
<dbReference type="Pfam" id="PF06283">
    <property type="entry name" value="ThuA"/>
    <property type="match status" value="1"/>
</dbReference>
<evidence type="ECO:0000256" key="5">
    <source>
        <dbReference type="SAM" id="SignalP"/>
    </source>
</evidence>
<dbReference type="NCBIfam" id="TIGR02603">
    <property type="entry name" value="CxxCH_TIGR02603"/>
    <property type="match status" value="1"/>
</dbReference>
<dbReference type="SUPFAM" id="SSF52317">
    <property type="entry name" value="Class I glutamine amidotransferase-like"/>
    <property type="match status" value="1"/>
</dbReference>
<dbReference type="InterPro" id="IPR013427">
    <property type="entry name" value="Haem-bd_dom_put"/>
</dbReference>
<dbReference type="PANTHER" id="PTHR33546:SF1">
    <property type="entry name" value="LARGE, MULTIFUNCTIONAL SECRETED PROTEIN"/>
    <property type="match status" value="1"/>
</dbReference>
<dbReference type="NCBIfam" id="TIGR02604">
    <property type="entry name" value="Piru_Ver_Nterm"/>
    <property type="match status" value="1"/>
</dbReference>
<name>A0A6C2YTA0_9BACT</name>
<dbReference type="InterPro" id="IPR029010">
    <property type="entry name" value="ThuA-like"/>
</dbReference>
<dbReference type="InterPro" id="IPR016024">
    <property type="entry name" value="ARM-type_fold"/>
</dbReference>
<dbReference type="Gene3D" id="1.10.760.10">
    <property type="entry name" value="Cytochrome c-like domain"/>
    <property type="match status" value="1"/>
</dbReference>
<dbReference type="EMBL" id="LR586016">
    <property type="protein sequence ID" value="VIP04611.1"/>
    <property type="molecule type" value="Genomic_DNA"/>
</dbReference>
<accession>A0A6C2YTA0</accession>
<proteinExistence type="predicted"/>
<keyword evidence="7" id="KW-0378">Hydrolase</keyword>
<dbReference type="Gene3D" id="2.120.10.30">
    <property type="entry name" value="TolB, C-terminal domain"/>
    <property type="match status" value="1"/>
</dbReference>
<evidence type="ECO:0000313" key="8">
    <source>
        <dbReference type="Proteomes" id="UP000464378"/>
    </source>
</evidence>
<dbReference type="GO" id="GO:0016787">
    <property type="term" value="F:hydrolase activity"/>
    <property type="evidence" value="ECO:0007669"/>
    <property type="project" value="UniProtKB-KW"/>
</dbReference>
<keyword evidence="5" id="KW-0732">Signal</keyword>
<dbReference type="InterPro" id="IPR036909">
    <property type="entry name" value="Cyt_c-like_dom_sf"/>
</dbReference>